<reference evidence="1" key="1">
    <citation type="submission" date="2018-05" db="EMBL/GenBank/DDBJ databases">
        <authorList>
            <person name="Lanie J.A."/>
            <person name="Ng W.-L."/>
            <person name="Kazmierczak K.M."/>
            <person name="Andrzejewski T.M."/>
            <person name="Davidsen T.M."/>
            <person name="Wayne K.J."/>
            <person name="Tettelin H."/>
            <person name="Glass J.I."/>
            <person name="Rusch D."/>
            <person name="Podicherti R."/>
            <person name="Tsui H.-C.T."/>
            <person name="Winkler M.E."/>
        </authorList>
    </citation>
    <scope>NUCLEOTIDE SEQUENCE</scope>
</reference>
<accession>A0A383DE41</accession>
<proteinExistence type="predicted"/>
<feature type="non-terminal residue" evidence="1">
    <location>
        <position position="24"/>
    </location>
</feature>
<dbReference type="EMBL" id="UINC01216112">
    <property type="protein sequence ID" value="SVE42118.1"/>
    <property type="molecule type" value="Genomic_DNA"/>
</dbReference>
<sequence>MVGRSKYYYNFLLAFHTFIYGAKQ</sequence>
<organism evidence="1">
    <name type="scientific">marine metagenome</name>
    <dbReference type="NCBI Taxonomy" id="408172"/>
    <lineage>
        <taxon>unclassified sequences</taxon>
        <taxon>metagenomes</taxon>
        <taxon>ecological metagenomes</taxon>
    </lineage>
</organism>
<evidence type="ECO:0000313" key="1">
    <source>
        <dbReference type="EMBL" id="SVE42118.1"/>
    </source>
</evidence>
<name>A0A383DE41_9ZZZZ</name>
<dbReference type="AlphaFoldDB" id="A0A383DE41"/>
<protein>
    <submittedName>
        <fullName evidence="1">Uncharacterized protein</fullName>
    </submittedName>
</protein>
<gene>
    <name evidence="1" type="ORF">METZ01_LOCUS494972</name>
</gene>